<sequence>MVGATLAPIGPGVAIGRVSHLSHDELARQQDVQRWVSCDNEGCTTLNLAGKSCPGQQADIKPDLHWLLVTKPDGKGYELQPISVWFNFERPVAFEEGLDDLEDEAAAEKLDSSSKKRKSEHLGEEGIKRDAWLRRHIDGRWQGMLERRAVQTGRWLDAATGSSRIREQILSDFHYSSDGLGPQVLSILKSVNKDLSVSRCLRELEGLEQMSFQQKQQVRTDLLQHPAQLMQMDWDTEGSILKSVAEHLKEKRLENRKMNARKRAKAKKGEDVEEVPETANTLKQLKSETGEALWDFEAADEFSDDQEEDVEEKHRELVIPDRQVLAPEEGATDSEDEGNMMSKHGQDLQVLLNRQKDPEDQDEDSQDDQIPASAKLRNLRSHPTKGGAKPRA</sequence>
<comment type="caution">
    <text evidence="2">The sequence shown here is derived from an EMBL/GenBank/DDBJ whole genome shotgun (WGS) entry which is preliminary data.</text>
</comment>
<keyword evidence="3" id="KW-1185">Reference proteome</keyword>
<feature type="compositionally biased region" description="Basic residues" evidence="1">
    <location>
        <begin position="377"/>
        <end position="392"/>
    </location>
</feature>
<gene>
    <name evidence="2" type="ORF">SNAT2548_LOCUS17110</name>
</gene>
<accession>A0A812NU19</accession>
<protein>
    <submittedName>
        <fullName evidence="2">Uncharacterized protein</fullName>
    </submittedName>
</protein>
<feature type="region of interest" description="Disordered" evidence="1">
    <location>
        <begin position="301"/>
        <end position="392"/>
    </location>
</feature>
<evidence type="ECO:0000313" key="2">
    <source>
        <dbReference type="EMBL" id="CAE7326813.1"/>
    </source>
</evidence>
<evidence type="ECO:0000256" key="1">
    <source>
        <dbReference type="SAM" id="MobiDB-lite"/>
    </source>
</evidence>
<feature type="region of interest" description="Disordered" evidence="1">
    <location>
        <begin position="258"/>
        <end position="279"/>
    </location>
</feature>
<dbReference type="AlphaFoldDB" id="A0A812NU19"/>
<dbReference type="Proteomes" id="UP000604046">
    <property type="component" value="Unassembled WGS sequence"/>
</dbReference>
<dbReference type="EMBL" id="CAJNDS010002101">
    <property type="protein sequence ID" value="CAE7326813.1"/>
    <property type="molecule type" value="Genomic_DNA"/>
</dbReference>
<reference evidence="2" key="1">
    <citation type="submission" date="2021-02" db="EMBL/GenBank/DDBJ databases">
        <authorList>
            <person name="Dougan E. K."/>
            <person name="Rhodes N."/>
            <person name="Thang M."/>
            <person name="Chan C."/>
        </authorList>
    </citation>
    <scope>NUCLEOTIDE SEQUENCE</scope>
</reference>
<evidence type="ECO:0000313" key="3">
    <source>
        <dbReference type="Proteomes" id="UP000604046"/>
    </source>
</evidence>
<proteinExistence type="predicted"/>
<dbReference type="OrthoDB" id="429861at2759"/>
<organism evidence="2 3">
    <name type="scientific">Symbiodinium natans</name>
    <dbReference type="NCBI Taxonomy" id="878477"/>
    <lineage>
        <taxon>Eukaryota</taxon>
        <taxon>Sar</taxon>
        <taxon>Alveolata</taxon>
        <taxon>Dinophyceae</taxon>
        <taxon>Suessiales</taxon>
        <taxon>Symbiodiniaceae</taxon>
        <taxon>Symbiodinium</taxon>
    </lineage>
</organism>
<feature type="compositionally biased region" description="Acidic residues" evidence="1">
    <location>
        <begin position="301"/>
        <end position="310"/>
    </location>
</feature>
<name>A0A812NU19_9DINO</name>